<name>A0A1H3A8V0_9RHOB</name>
<reference evidence="2 3" key="1">
    <citation type="submission" date="2016-10" db="EMBL/GenBank/DDBJ databases">
        <authorList>
            <person name="de Groot N.N."/>
        </authorList>
    </citation>
    <scope>NUCLEOTIDE SEQUENCE [LARGE SCALE GENOMIC DNA]</scope>
    <source>
        <strain evidence="2 3">DSM 17890</strain>
    </source>
</reference>
<dbReference type="AlphaFoldDB" id="A0A1H3A8V0"/>
<evidence type="ECO:0000313" key="3">
    <source>
        <dbReference type="Proteomes" id="UP000199118"/>
    </source>
</evidence>
<gene>
    <name evidence="2" type="ORF">SAMN05444336_104104</name>
</gene>
<dbReference type="PANTHER" id="PTHR36121:SF1">
    <property type="entry name" value="PROTEIN SXY"/>
    <property type="match status" value="1"/>
</dbReference>
<dbReference type="Gene3D" id="3.30.1460.30">
    <property type="entry name" value="YgaC/TfoX-N like chaperone"/>
    <property type="match status" value="1"/>
</dbReference>
<dbReference type="InterPro" id="IPR007076">
    <property type="entry name" value="TfoX_N"/>
</dbReference>
<feature type="domain" description="TfoX N-terminal" evidence="1">
    <location>
        <begin position="14"/>
        <end position="105"/>
    </location>
</feature>
<dbReference type="InterPro" id="IPR047525">
    <property type="entry name" value="TfoX-like"/>
</dbReference>
<dbReference type="OrthoDB" id="1524907at2"/>
<dbReference type="SUPFAM" id="SSF159894">
    <property type="entry name" value="YgaC/TfoX-N like"/>
    <property type="match status" value="1"/>
</dbReference>
<protein>
    <submittedName>
        <fullName evidence="2">DNA transformation protein</fullName>
    </submittedName>
</protein>
<dbReference type="STRING" id="356660.SAMN05444336_104104"/>
<dbReference type="RefSeq" id="WP_092682307.1">
    <property type="nucleotide sequence ID" value="NZ_FNMZ01000004.1"/>
</dbReference>
<evidence type="ECO:0000259" key="1">
    <source>
        <dbReference type="Pfam" id="PF04993"/>
    </source>
</evidence>
<evidence type="ECO:0000313" key="2">
    <source>
        <dbReference type="EMBL" id="SDX26152.1"/>
    </source>
</evidence>
<dbReference type="PANTHER" id="PTHR36121">
    <property type="entry name" value="PROTEIN SXY"/>
    <property type="match status" value="1"/>
</dbReference>
<accession>A0A1H3A8V0</accession>
<dbReference type="Pfam" id="PF04993">
    <property type="entry name" value="TfoX_N"/>
    <property type="match status" value="1"/>
</dbReference>
<organism evidence="2 3">
    <name type="scientific">Albimonas donghaensis</name>
    <dbReference type="NCBI Taxonomy" id="356660"/>
    <lineage>
        <taxon>Bacteria</taxon>
        <taxon>Pseudomonadati</taxon>
        <taxon>Pseudomonadota</taxon>
        <taxon>Alphaproteobacteria</taxon>
        <taxon>Rhodobacterales</taxon>
        <taxon>Paracoccaceae</taxon>
        <taxon>Albimonas</taxon>
    </lineage>
</organism>
<proteinExistence type="predicted"/>
<keyword evidence="3" id="KW-1185">Reference proteome</keyword>
<dbReference type="EMBL" id="FNMZ01000004">
    <property type="protein sequence ID" value="SDX26152.1"/>
    <property type="molecule type" value="Genomic_DNA"/>
</dbReference>
<dbReference type="Proteomes" id="UP000199118">
    <property type="component" value="Unassembled WGS sequence"/>
</dbReference>
<sequence length="113" mass="12053">MAVAGPACEDHLRELFGGLGDITLRAMFGGAGVYCDGVMFALIDGESTIFLKAEGVLARALAAGGSEPFTYQRDGAARTINYWRMPEDGLEDPAEARLWASRSLDIARAARKG</sequence>